<evidence type="ECO:0008006" key="5">
    <source>
        <dbReference type="Google" id="ProtNLM"/>
    </source>
</evidence>
<name>A0ABQ7SEM7_PHRPL</name>
<proteinExistence type="inferred from homology"/>
<feature type="region of interest" description="Disordered" evidence="2">
    <location>
        <begin position="190"/>
        <end position="216"/>
    </location>
</feature>
<comment type="caution">
    <text evidence="3">The sequence shown here is derived from an EMBL/GenBank/DDBJ whole genome shotgun (WGS) entry which is preliminary data.</text>
</comment>
<gene>
    <name evidence="3" type="ORF">JD844_026238</name>
</gene>
<reference evidence="3 4" key="1">
    <citation type="journal article" date="2022" name="Gigascience">
        <title>A chromosome-level genome assembly and annotation of the desert horned lizard, Phrynosoma platyrhinos, provides insight into chromosomal rearrangements among reptiles.</title>
        <authorList>
            <person name="Koochekian N."/>
            <person name="Ascanio A."/>
            <person name="Farleigh K."/>
            <person name="Card D.C."/>
            <person name="Schield D.R."/>
            <person name="Castoe T.A."/>
            <person name="Jezkova T."/>
        </authorList>
    </citation>
    <scope>NUCLEOTIDE SEQUENCE [LARGE SCALE GENOMIC DNA]</scope>
    <source>
        <strain evidence="3">NK-2021</strain>
    </source>
</reference>
<dbReference type="PANTHER" id="PTHR46449">
    <property type="entry name" value="ZGC:158260"/>
    <property type="match status" value="1"/>
</dbReference>
<dbReference type="Proteomes" id="UP000826234">
    <property type="component" value="Unassembled WGS sequence"/>
</dbReference>
<dbReference type="PANTHER" id="PTHR46449:SF5">
    <property type="entry name" value="FAMILY WITH SEQUENCE SIMILARITY 47 MEMBER E"/>
    <property type="match status" value="1"/>
</dbReference>
<evidence type="ECO:0000313" key="3">
    <source>
        <dbReference type="EMBL" id="KAH0615768.1"/>
    </source>
</evidence>
<sequence>MRNSQLLFKEVVGILDPEMLLVSEEADTGFVEQEHQTSSTVKSGLENKRTRQTKFKFTNQVPLEVEAREREAKLNYVPPLSENVKRATRDLCSWLQSLGGEKYNIDEATVISLFDGVYETRLPTSSPINVVELKDLPVELQTYVGRSSLQAAMKRTAHPGSHSKEFCQPKWEKIRFGAWYLDPKTWTKQKGNEPLADPKSKDASIQNARKTLDGKM</sequence>
<evidence type="ECO:0000256" key="2">
    <source>
        <dbReference type="SAM" id="MobiDB-lite"/>
    </source>
</evidence>
<evidence type="ECO:0000313" key="4">
    <source>
        <dbReference type="Proteomes" id="UP000826234"/>
    </source>
</evidence>
<accession>A0ABQ7SEM7</accession>
<organism evidence="3 4">
    <name type="scientific">Phrynosoma platyrhinos</name>
    <name type="common">Desert horned lizard</name>
    <dbReference type="NCBI Taxonomy" id="52577"/>
    <lineage>
        <taxon>Eukaryota</taxon>
        <taxon>Metazoa</taxon>
        <taxon>Chordata</taxon>
        <taxon>Craniata</taxon>
        <taxon>Vertebrata</taxon>
        <taxon>Euteleostomi</taxon>
        <taxon>Lepidosauria</taxon>
        <taxon>Squamata</taxon>
        <taxon>Bifurcata</taxon>
        <taxon>Unidentata</taxon>
        <taxon>Episquamata</taxon>
        <taxon>Toxicofera</taxon>
        <taxon>Iguania</taxon>
        <taxon>Phrynosomatidae</taxon>
        <taxon>Phrynosomatinae</taxon>
        <taxon>Phrynosoma</taxon>
    </lineage>
</organism>
<dbReference type="InterPro" id="IPR032743">
    <property type="entry name" value="FAM47"/>
</dbReference>
<evidence type="ECO:0000256" key="1">
    <source>
        <dbReference type="ARBA" id="ARBA00005277"/>
    </source>
</evidence>
<dbReference type="EMBL" id="JAIPUX010005290">
    <property type="protein sequence ID" value="KAH0615768.1"/>
    <property type="molecule type" value="Genomic_DNA"/>
</dbReference>
<keyword evidence="4" id="KW-1185">Reference proteome</keyword>
<protein>
    <recommendedName>
        <fullName evidence="5">Protein FAM47E</fullName>
    </recommendedName>
</protein>
<feature type="non-terminal residue" evidence="3">
    <location>
        <position position="216"/>
    </location>
</feature>
<comment type="similarity">
    <text evidence="1">Belongs to the FAM47 family.</text>
</comment>